<dbReference type="WBParaSite" id="EEL_0000744601-mRNA-1">
    <property type="protein sequence ID" value="EEL_0000744601-mRNA-1"/>
    <property type="gene ID" value="EEL_0000744601"/>
</dbReference>
<accession>A0A0R3RYT1</accession>
<name>A0A0R3RYT1_9BILA</name>
<feature type="compositionally biased region" description="Basic and acidic residues" evidence="1">
    <location>
        <begin position="1"/>
        <end position="12"/>
    </location>
</feature>
<feature type="region of interest" description="Disordered" evidence="1">
    <location>
        <begin position="415"/>
        <end position="501"/>
    </location>
</feature>
<evidence type="ECO:0000256" key="1">
    <source>
        <dbReference type="SAM" id="MobiDB-lite"/>
    </source>
</evidence>
<evidence type="ECO:0000313" key="3">
    <source>
        <dbReference type="WBParaSite" id="EEL_0000744601-mRNA-1"/>
    </source>
</evidence>
<dbReference type="STRING" id="1147741.A0A0R3RYT1"/>
<feature type="region of interest" description="Disordered" evidence="1">
    <location>
        <begin position="1"/>
        <end position="27"/>
    </location>
</feature>
<reference evidence="3" key="1">
    <citation type="submission" date="2017-02" db="UniProtKB">
        <authorList>
            <consortium name="WormBaseParasite"/>
        </authorList>
    </citation>
    <scope>IDENTIFICATION</scope>
</reference>
<protein>
    <submittedName>
        <fullName evidence="3">ZM domain-containing protein</fullName>
    </submittedName>
</protein>
<evidence type="ECO:0000313" key="2">
    <source>
        <dbReference type="Proteomes" id="UP000050640"/>
    </source>
</evidence>
<feature type="region of interest" description="Disordered" evidence="1">
    <location>
        <begin position="74"/>
        <end position="109"/>
    </location>
</feature>
<sequence length="655" mass="74042">MKIEAAEEEYKHQVGAGPDHALGASDRHFNPEISETLKAIKAGENDTFGQHFNELIAQAEIPHIPPPQEPYWAHTARSRSERARSATPSATQSYHAPHYSTLQHPKKRSEERFTKRGYEFGGLDYVDRSRIPQDSSSYTYYGDTPRKYHHEEHKTTIPGYEMGGMDFRKGAVGMSGPYHGHGPEQRRLHAKFDHAVLKRDEMNIEVAPNVDQVSADVLVGDTRSNQHLAKNEQPDHCFGTSFGPTAGFTRQHRTVNRQQETPNSTTFSLSAKTGHSAYKRSNTPRIRDSYSIPSSLPASTDLAGYTSQATYDYEPTWSRIVNDRRNIWEDKARNTDARIQMPPSSKIPPQQPPYWYNRANHTHALWQSEADRQNREGGGYGSHYDYADYRSDQYKYDRSTGGDYDGFVSQTHYTTHMDRNSSGPESAYRNHTQYQTSYSSNQQQQYDVSEHGIPGTQSTNLNYAAVPVGPPHPVSSDTHQNSSTWQSQSSSSRYEQKMREHSTERIINNQPVSTIPLPASNQAERYAIEKTNYQRKTHHETAAPYNTSIVSVTQGGGDFNRRAEMSEVLPRGTVANTEASLEGNYVDKDGQPVTYKRELVTSVNPNSESTLLKEEERRVVETPLEPGVISRHVTTKYYKKKTVTDTTTTNTATVH</sequence>
<feature type="compositionally biased region" description="Polar residues" evidence="1">
    <location>
        <begin position="256"/>
        <end position="284"/>
    </location>
</feature>
<feature type="region of interest" description="Disordered" evidence="1">
    <location>
        <begin position="254"/>
        <end position="294"/>
    </location>
</feature>
<feature type="compositionally biased region" description="Low complexity" evidence="1">
    <location>
        <begin position="432"/>
        <end position="446"/>
    </location>
</feature>
<proteinExistence type="predicted"/>
<feature type="compositionally biased region" description="Low complexity" evidence="1">
    <location>
        <begin position="480"/>
        <end position="492"/>
    </location>
</feature>
<organism evidence="2 3">
    <name type="scientific">Elaeophora elaphi</name>
    <dbReference type="NCBI Taxonomy" id="1147741"/>
    <lineage>
        <taxon>Eukaryota</taxon>
        <taxon>Metazoa</taxon>
        <taxon>Ecdysozoa</taxon>
        <taxon>Nematoda</taxon>
        <taxon>Chromadorea</taxon>
        <taxon>Rhabditida</taxon>
        <taxon>Spirurina</taxon>
        <taxon>Spiruromorpha</taxon>
        <taxon>Filarioidea</taxon>
        <taxon>Onchocercidae</taxon>
        <taxon>Elaeophora</taxon>
    </lineage>
</organism>
<feature type="compositionally biased region" description="Polar residues" evidence="1">
    <location>
        <begin position="415"/>
        <end position="424"/>
    </location>
</feature>
<dbReference type="Proteomes" id="UP000050640">
    <property type="component" value="Unplaced"/>
</dbReference>
<dbReference type="AlphaFoldDB" id="A0A0R3RYT1"/>
<keyword evidence="2" id="KW-1185">Reference proteome</keyword>